<gene>
    <name evidence="2" type="ORF">D623_10030044</name>
</gene>
<dbReference type="Proteomes" id="UP000052978">
    <property type="component" value="Unassembled WGS sequence"/>
</dbReference>
<protein>
    <submittedName>
        <fullName evidence="2">Uncharacterized protein</fullName>
    </submittedName>
</protein>
<evidence type="ECO:0000313" key="2">
    <source>
        <dbReference type="EMBL" id="EPQ03833.1"/>
    </source>
</evidence>
<keyword evidence="3" id="KW-1185">Reference proteome</keyword>
<dbReference type="EMBL" id="KE161437">
    <property type="protein sequence ID" value="EPQ03833.1"/>
    <property type="molecule type" value="Genomic_DNA"/>
</dbReference>
<evidence type="ECO:0000313" key="3">
    <source>
        <dbReference type="Proteomes" id="UP000052978"/>
    </source>
</evidence>
<feature type="region of interest" description="Disordered" evidence="1">
    <location>
        <begin position="1"/>
        <end position="75"/>
    </location>
</feature>
<evidence type="ECO:0000256" key="1">
    <source>
        <dbReference type="SAM" id="MobiDB-lite"/>
    </source>
</evidence>
<organism evidence="2 3">
    <name type="scientific">Myotis brandtii</name>
    <name type="common">Brandt's bat</name>
    <dbReference type="NCBI Taxonomy" id="109478"/>
    <lineage>
        <taxon>Eukaryota</taxon>
        <taxon>Metazoa</taxon>
        <taxon>Chordata</taxon>
        <taxon>Craniata</taxon>
        <taxon>Vertebrata</taxon>
        <taxon>Euteleostomi</taxon>
        <taxon>Mammalia</taxon>
        <taxon>Eutheria</taxon>
        <taxon>Laurasiatheria</taxon>
        <taxon>Chiroptera</taxon>
        <taxon>Yangochiroptera</taxon>
        <taxon>Vespertilionidae</taxon>
        <taxon>Myotis</taxon>
    </lineage>
</organism>
<reference evidence="2 3" key="1">
    <citation type="journal article" date="2013" name="Nat. Commun.">
        <title>Genome analysis reveals insights into physiology and longevity of the Brandt's bat Myotis brandtii.</title>
        <authorList>
            <person name="Seim I."/>
            <person name="Fang X."/>
            <person name="Xiong Z."/>
            <person name="Lobanov A.V."/>
            <person name="Huang Z."/>
            <person name="Ma S."/>
            <person name="Feng Y."/>
            <person name="Turanov A.A."/>
            <person name="Zhu Y."/>
            <person name="Lenz T.L."/>
            <person name="Gerashchenko M.V."/>
            <person name="Fan D."/>
            <person name="Hee Yim S."/>
            <person name="Yao X."/>
            <person name="Jordan D."/>
            <person name="Xiong Y."/>
            <person name="Ma Y."/>
            <person name="Lyapunov A.N."/>
            <person name="Chen G."/>
            <person name="Kulakova O.I."/>
            <person name="Sun Y."/>
            <person name="Lee S.G."/>
            <person name="Bronson R.T."/>
            <person name="Moskalev A.A."/>
            <person name="Sunyaev S.R."/>
            <person name="Zhang G."/>
            <person name="Krogh A."/>
            <person name="Wang J."/>
            <person name="Gladyshev V.N."/>
        </authorList>
    </citation>
    <scope>NUCLEOTIDE SEQUENCE [LARGE SCALE GENOMIC DNA]</scope>
</reference>
<sequence>MEVVTMKDGGGEAWGGVAQDSWSREGRGAPVHSVRQASAVGTEAAAHEGQKDNSNVYESTETGVPEAMAANPGPVGLPVRSMNPLGLLDNQPTKQWICS</sequence>
<proteinExistence type="predicted"/>
<accession>S7P1C7</accession>
<name>S7P1C7_MYOBR</name>
<dbReference type="AlphaFoldDB" id="S7P1C7"/>
<feature type="compositionally biased region" description="Polar residues" evidence="1">
    <location>
        <begin position="52"/>
        <end position="62"/>
    </location>
</feature>